<feature type="transmembrane region" description="Helical" evidence="1">
    <location>
        <begin position="6"/>
        <end position="24"/>
    </location>
</feature>
<keyword evidence="3" id="KW-1185">Reference proteome</keyword>
<dbReference type="RefSeq" id="WP_201094001.1">
    <property type="nucleotide sequence ID" value="NZ_CP067393.1"/>
</dbReference>
<sequence>MPWYGWIILFLALSAIISPLFSLLKSNKKIQLTEEQKKRIRERNVKWDEMEKKDKE</sequence>
<name>A0A974NGP9_9GAMM</name>
<proteinExistence type="predicted"/>
<reference evidence="2 3" key="1">
    <citation type="submission" date="2021-01" db="EMBL/GenBank/DDBJ databases">
        <title>Entomomonas sp. F2A isolated from a house cricket (Acheta domesticus).</title>
        <authorList>
            <person name="Spergser J."/>
            <person name="Busse H.-J."/>
        </authorList>
    </citation>
    <scope>NUCLEOTIDE SEQUENCE [LARGE SCALE GENOMIC DNA]</scope>
    <source>
        <strain evidence="2 3">F2A</strain>
    </source>
</reference>
<dbReference type="KEGG" id="eaz:JHT90_03205"/>
<organism evidence="2 3">
    <name type="scientific">Entomomonas asaccharolytica</name>
    <dbReference type="NCBI Taxonomy" id="2785331"/>
    <lineage>
        <taxon>Bacteria</taxon>
        <taxon>Pseudomonadati</taxon>
        <taxon>Pseudomonadota</taxon>
        <taxon>Gammaproteobacteria</taxon>
        <taxon>Pseudomonadales</taxon>
        <taxon>Pseudomonadaceae</taxon>
        <taxon>Entomomonas</taxon>
    </lineage>
</organism>
<dbReference type="Pfam" id="PF11446">
    <property type="entry name" value="DUF2897"/>
    <property type="match status" value="1"/>
</dbReference>
<evidence type="ECO:0000313" key="3">
    <source>
        <dbReference type="Proteomes" id="UP000595278"/>
    </source>
</evidence>
<dbReference type="Proteomes" id="UP000595278">
    <property type="component" value="Chromosome"/>
</dbReference>
<gene>
    <name evidence="2" type="ORF">JHT90_03205</name>
</gene>
<dbReference type="InterPro" id="IPR021550">
    <property type="entry name" value="DUF2897"/>
</dbReference>
<dbReference type="AlphaFoldDB" id="A0A974NGP9"/>
<protein>
    <submittedName>
        <fullName evidence="2">DUF2897 family protein</fullName>
    </submittedName>
</protein>
<dbReference type="EMBL" id="CP067393">
    <property type="protein sequence ID" value="QQP86264.1"/>
    <property type="molecule type" value="Genomic_DNA"/>
</dbReference>
<accession>A0A974NGP9</accession>
<keyword evidence="1" id="KW-0812">Transmembrane</keyword>
<keyword evidence="1" id="KW-0472">Membrane</keyword>
<evidence type="ECO:0000256" key="1">
    <source>
        <dbReference type="SAM" id="Phobius"/>
    </source>
</evidence>
<keyword evidence="1" id="KW-1133">Transmembrane helix</keyword>
<evidence type="ECO:0000313" key="2">
    <source>
        <dbReference type="EMBL" id="QQP86264.1"/>
    </source>
</evidence>